<protein>
    <submittedName>
        <fullName evidence="1">Uncharacterized protein</fullName>
    </submittedName>
</protein>
<dbReference type="AlphaFoldDB" id="A0A6V7WZP1"/>
<gene>
    <name evidence="1" type="ORF">MENT_LOCUS45362</name>
</gene>
<organism evidence="1 2">
    <name type="scientific">Meloidogyne enterolobii</name>
    <name type="common">Root-knot nematode worm</name>
    <name type="synonym">Meloidogyne mayaguensis</name>
    <dbReference type="NCBI Taxonomy" id="390850"/>
    <lineage>
        <taxon>Eukaryota</taxon>
        <taxon>Metazoa</taxon>
        <taxon>Ecdysozoa</taxon>
        <taxon>Nematoda</taxon>
        <taxon>Chromadorea</taxon>
        <taxon>Rhabditida</taxon>
        <taxon>Tylenchina</taxon>
        <taxon>Tylenchomorpha</taxon>
        <taxon>Tylenchoidea</taxon>
        <taxon>Meloidogynidae</taxon>
        <taxon>Meloidogyninae</taxon>
        <taxon>Meloidogyne</taxon>
    </lineage>
</organism>
<evidence type="ECO:0000313" key="1">
    <source>
        <dbReference type="EMBL" id="CAD2192472.1"/>
    </source>
</evidence>
<dbReference type="Proteomes" id="UP000580250">
    <property type="component" value="Unassembled WGS sequence"/>
</dbReference>
<reference evidence="1 2" key="1">
    <citation type="submission" date="2020-08" db="EMBL/GenBank/DDBJ databases">
        <authorList>
            <person name="Koutsovoulos G."/>
            <person name="Danchin GJ E."/>
        </authorList>
    </citation>
    <scope>NUCLEOTIDE SEQUENCE [LARGE SCALE GENOMIC DNA]</scope>
</reference>
<comment type="caution">
    <text evidence="1">The sequence shown here is derived from an EMBL/GenBank/DDBJ whole genome shotgun (WGS) entry which is preliminary data.</text>
</comment>
<dbReference type="EMBL" id="CAJEWN010000950">
    <property type="protein sequence ID" value="CAD2192472.1"/>
    <property type="molecule type" value="Genomic_DNA"/>
</dbReference>
<proteinExistence type="predicted"/>
<sequence>MSQDRKVVEYEGVKYCKEEGLWYQMLPIREDEMPGASKTKRQSKFNLLPEIQLDIFKCLDFTQLLSVQQTNVYFKNFIYEHGKVLAMKKFYKLEILPISERTIYRFLEHKPQPKLYDFDLGDYRFTSNFGMCEQKYKFFKPEPLLYEFELGEELEKKWKDGIKNSIPMFLTMGGGTNIKTVVCEFDQEGKLEKDLYYMQLSKYPKNLEEMKIARYFFQLLFNCSFDNFRIHQAIINPQMIEVLFDGEIARNVPLQIHSQETWLLLYDDHLLNFLANHLVTNHFYVEFDDRFDEEENVDILFKILAIGGIKSSRITFLHLSSKLYNCIIENIAASQDIFKMPNEIGFNGIWGPLISSERATNVEVTTVEDELKCTKFQLVNKYNPKMVFSVSIEECYTDIHVAGQENKEIGVIAEIKKIE</sequence>
<evidence type="ECO:0000313" key="2">
    <source>
        <dbReference type="Proteomes" id="UP000580250"/>
    </source>
</evidence>
<accession>A0A6V7WZP1</accession>
<name>A0A6V7WZP1_MELEN</name>